<gene>
    <name evidence="3" type="ORF">KsCSTR_31820</name>
</gene>
<dbReference type="RefSeq" id="WP_164995127.1">
    <property type="nucleotide sequence ID" value="NZ_CP049055.1"/>
</dbReference>
<dbReference type="InterPro" id="IPR011017">
    <property type="entry name" value="TRASH_dom"/>
</dbReference>
<dbReference type="SUPFAM" id="SSF47240">
    <property type="entry name" value="Ferritin-like"/>
    <property type="match status" value="1"/>
</dbReference>
<dbReference type="Pfam" id="PF04945">
    <property type="entry name" value="YHS"/>
    <property type="match status" value="1"/>
</dbReference>
<organism evidence="3 4">
    <name type="scientific">Kuenenia stuttgartiensis</name>
    <dbReference type="NCBI Taxonomy" id="174633"/>
    <lineage>
        <taxon>Bacteria</taxon>
        <taxon>Pseudomonadati</taxon>
        <taxon>Planctomycetota</taxon>
        <taxon>Candidatus Brocadiia</taxon>
        <taxon>Candidatus Brocadiales</taxon>
        <taxon>Candidatus Brocadiaceae</taxon>
        <taxon>Candidatus Kuenenia</taxon>
    </lineage>
</organism>
<dbReference type="AlphaFoldDB" id="A0A6G7GSY7"/>
<feature type="signal peptide" evidence="1">
    <location>
        <begin position="1"/>
        <end position="27"/>
    </location>
</feature>
<dbReference type="InterPro" id="IPR012348">
    <property type="entry name" value="RNR-like"/>
</dbReference>
<feature type="chain" id="PRO_5026128644" evidence="1">
    <location>
        <begin position="28"/>
        <end position="121"/>
    </location>
</feature>
<dbReference type="GO" id="GO:0016491">
    <property type="term" value="F:oxidoreductase activity"/>
    <property type="evidence" value="ECO:0007669"/>
    <property type="project" value="InterPro"/>
</dbReference>
<reference evidence="3 4" key="1">
    <citation type="submission" date="2020-02" db="EMBL/GenBank/DDBJ databases">
        <title>Newly sequenced genome of strain CSTR1 showed variability in Candidatus Kuenenia stuttgartiensis genomes.</title>
        <authorList>
            <person name="Ding C."/>
            <person name="Adrian L."/>
        </authorList>
    </citation>
    <scope>NUCLEOTIDE SEQUENCE [LARGE SCALE GENOMIC DNA]</scope>
    <source>
        <strain evidence="3 4">CSTR1</strain>
    </source>
</reference>
<dbReference type="InterPro" id="IPR007029">
    <property type="entry name" value="YHS_dom"/>
</dbReference>
<accession>A0A6G7GSY7</accession>
<dbReference type="Gene3D" id="1.10.620.20">
    <property type="entry name" value="Ribonucleotide Reductase, subunit A"/>
    <property type="match status" value="1"/>
</dbReference>
<sequence>MSRILRKALVFTFVVSLSSIYVSNALWACGGACGGSEHSSHEAGGYAVQTKTETKGEKVEAVKDPVCGMDIIDIKKASSEEYKGEVYYFCSKYCKEKFKKDPASYTVVETHQHDEGEGHKH</sequence>
<evidence type="ECO:0000313" key="3">
    <source>
        <dbReference type="EMBL" id="QII12561.1"/>
    </source>
</evidence>
<dbReference type="EMBL" id="CP049055">
    <property type="protein sequence ID" value="QII12561.1"/>
    <property type="molecule type" value="Genomic_DNA"/>
</dbReference>
<feature type="domain" description="TRASH" evidence="2">
    <location>
        <begin position="64"/>
        <end position="102"/>
    </location>
</feature>
<proteinExistence type="predicted"/>
<evidence type="ECO:0000256" key="1">
    <source>
        <dbReference type="SAM" id="SignalP"/>
    </source>
</evidence>
<dbReference type="SMART" id="SM00746">
    <property type="entry name" value="TRASH"/>
    <property type="match status" value="1"/>
</dbReference>
<dbReference type="InterPro" id="IPR009078">
    <property type="entry name" value="Ferritin-like_SF"/>
</dbReference>
<evidence type="ECO:0000313" key="4">
    <source>
        <dbReference type="Proteomes" id="UP000501926"/>
    </source>
</evidence>
<evidence type="ECO:0000259" key="2">
    <source>
        <dbReference type="SMART" id="SM00746"/>
    </source>
</evidence>
<dbReference type="Proteomes" id="UP000501926">
    <property type="component" value="Chromosome"/>
</dbReference>
<keyword evidence="1" id="KW-0732">Signal</keyword>
<protein>
    <submittedName>
        <fullName evidence="3">Exported protein</fullName>
    </submittedName>
</protein>
<name>A0A6G7GSY7_KUEST</name>